<dbReference type="InterPro" id="IPR003583">
    <property type="entry name" value="Hlx-hairpin-Hlx_DNA-bd_motif"/>
</dbReference>
<dbReference type="Pfam" id="PF12836">
    <property type="entry name" value="HHH_3"/>
    <property type="match status" value="1"/>
</dbReference>
<protein>
    <submittedName>
        <fullName evidence="4">Helix-hairpin-helix domain-containing protein</fullName>
    </submittedName>
</protein>
<gene>
    <name evidence="4" type="ORF">ACFPWU_08535</name>
</gene>
<feature type="domain" description="Helix-hairpin-helix DNA-binding motif class 1" evidence="3">
    <location>
        <begin position="315"/>
        <end position="334"/>
    </location>
</feature>
<accession>A0ABW1QZ85</accession>
<feature type="compositionally biased region" description="Gly residues" evidence="1">
    <location>
        <begin position="264"/>
        <end position="275"/>
    </location>
</feature>
<reference evidence="5" key="1">
    <citation type="journal article" date="2019" name="Int. J. Syst. Evol. Microbiol.">
        <title>The Global Catalogue of Microorganisms (GCM) 10K type strain sequencing project: providing services to taxonomists for standard genome sequencing and annotation.</title>
        <authorList>
            <consortium name="The Broad Institute Genomics Platform"/>
            <consortium name="The Broad Institute Genome Sequencing Center for Infectious Disease"/>
            <person name="Wu L."/>
            <person name="Ma J."/>
        </authorList>
    </citation>
    <scope>NUCLEOTIDE SEQUENCE [LARGE SCALE GENOMIC DNA]</scope>
    <source>
        <strain evidence="5">DFY28</strain>
    </source>
</reference>
<dbReference type="Proteomes" id="UP001596098">
    <property type="component" value="Unassembled WGS sequence"/>
</dbReference>
<keyword evidence="5" id="KW-1185">Reference proteome</keyword>
<evidence type="ECO:0000313" key="4">
    <source>
        <dbReference type="EMBL" id="MFC6153708.1"/>
    </source>
</evidence>
<evidence type="ECO:0000256" key="1">
    <source>
        <dbReference type="SAM" id="MobiDB-lite"/>
    </source>
</evidence>
<dbReference type="SUPFAM" id="SSF47781">
    <property type="entry name" value="RuvA domain 2-like"/>
    <property type="match status" value="1"/>
</dbReference>
<dbReference type="InterPro" id="IPR010994">
    <property type="entry name" value="RuvA_2-like"/>
</dbReference>
<feature type="compositionally biased region" description="Low complexity" evidence="1">
    <location>
        <begin position="25"/>
        <end position="37"/>
    </location>
</feature>
<proteinExistence type="predicted"/>
<dbReference type="InterPro" id="IPR019554">
    <property type="entry name" value="Soluble_ligand-bd"/>
</dbReference>
<keyword evidence="2" id="KW-0472">Membrane</keyword>
<organism evidence="4 5">
    <name type="scientific">Nocardioides yefusunii</name>
    <dbReference type="NCBI Taxonomy" id="2500546"/>
    <lineage>
        <taxon>Bacteria</taxon>
        <taxon>Bacillati</taxon>
        <taxon>Actinomycetota</taxon>
        <taxon>Actinomycetes</taxon>
        <taxon>Propionibacteriales</taxon>
        <taxon>Nocardioidaceae</taxon>
        <taxon>Nocardioides</taxon>
    </lineage>
</organism>
<evidence type="ECO:0000256" key="2">
    <source>
        <dbReference type="SAM" id="Phobius"/>
    </source>
</evidence>
<dbReference type="PANTHER" id="PTHR21180:SF32">
    <property type="entry name" value="ENDONUCLEASE_EXONUCLEASE_PHOSPHATASE FAMILY DOMAIN-CONTAINING PROTEIN 1"/>
    <property type="match status" value="1"/>
</dbReference>
<feature type="transmembrane region" description="Helical" evidence="2">
    <location>
        <begin position="119"/>
        <end position="139"/>
    </location>
</feature>
<dbReference type="PANTHER" id="PTHR21180">
    <property type="entry name" value="ENDONUCLEASE/EXONUCLEASE/PHOSPHATASE FAMILY DOMAIN-CONTAINING PROTEIN 1"/>
    <property type="match status" value="1"/>
</dbReference>
<feature type="compositionally biased region" description="Low complexity" evidence="1">
    <location>
        <begin position="154"/>
        <end position="179"/>
    </location>
</feature>
<dbReference type="SMART" id="SM00278">
    <property type="entry name" value="HhH1"/>
    <property type="match status" value="2"/>
</dbReference>
<evidence type="ECO:0000259" key="3">
    <source>
        <dbReference type="SMART" id="SM00278"/>
    </source>
</evidence>
<feature type="domain" description="Helix-hairpin-helix DNA-binding motif class 1" evidence="3">
    <location>
        <begin position="285"/>
        <end position="304"/>
    </location>
</feature>
<name>A0ABW1QZ85_9ACTN</name>
<feature type="region of interest" description="Disordered" evidence="1">
    <location>
        <begin position="250"/>
        <end position="276"/>
    </location>
</feature>
<dbReference type="InterPro" id="IPR051675">
    <property type="entry name" value="Endo/Exo/Phosphatase_dom_1"/>
</dbReference>
<keyword evidence="2" id="KW-0812">Transmembrane</keyword>
<feature type="region of interest" description="Disordered" evidence="1">
    <location>
        <begin position="154"/>
        <end position="187"/>
    </location>
</feature>
<comment type="caution">
    <text evidence="4">The sequence shown here is derived from an EMBL/GenBank/DDBJ whole genome shotgun (WGS) entry which is preliminary data.</text>
</comment>
<feature type="region of interest" description="Disordered" evidence="1">
    <location>
        <begin position="25"/>
        <end position="116"/>
    </location>
</feature>
<feature type="compositionally biased region" description="Low complexity" evidence="1">
    <location>
        <begin position="73"/>
        <end position="94"/>
    </location>
</feature>
<dbReference type="RefSeq" id="WP_128220002.1">
    <property type="nucleotide sequence ID" value="NZ_CP034929.1"/>
</dbReference>
<dbReference type="Pfam" id="PF10531">
    <property type="entry name" value="SLBB"/>
    <property type="match status" value="1"/>
</dbReference>
<dbReference type="Gene3D" id="3.10.560.10">
    <property type="entry name" value="Outer membrane lipoprotein wza domain like"/>
    <property type="match status" value="1"/>
</dbReference>
<sequence length="337" mass="33543">MRTRRPALDHTEAVARRLAALSAELEAERAAASALHGADGGAAEGNAADEQEVERTLERAVVRIPEAPQELFSGSEGSSSSDRGEVPPGAVPGRHAARRRAREETGDETGAGGWGPGQVGVVLGGVVLALAVTCLWLLFGTAQDEVTPVAARSEAAPATSSTPAPVSASVSASGSASPTEQGAKGPGDGVVEVVVDVAGKVKRPGLAVLPAGSRVADAVERAGGAQKGVDLTGLNLARVLVDGEQILVGVDPDPSAQTATQPSGGPGAGAKGGSGPVSLNAADEALLDTLPGVGPVTAAAIIAWRTEHGGFSDVRELLEVKGIGEATLADLLPHVTL</sequence>
<dbReference type="EMBL" id="JBHSQI010000004">
    <property type="protein sequence ID" value="MFC6153708.1"/>
    <property type="molecule type" value="Genomic_DNA"/>
</dbReference>
<keyword evidence="2" id="KW-1133">Transmembrane helix</keyword>
<dbReference type="Gene3D" id="1.10.150.320">
    <property type="entry name" value="Photosystem II 12 kDa extrinsic protein"/>
    <property type="match status" value="1"/>
</dbReference>
<evidence type="ECO:0000313" key="5">
    <source>
        <dbReference type="Proteomes" id="UP001596098"/>
    </source>
</evidence>